<dbReference type="Proteomes" id="UP000055316">
    <property type="component" value="Chromosome"/>
</dbReference>
<dbReference type="EMBL" id="AP014864">
    <property type="protein sequence ID" value="BAR81270.1"/>
    <property type="molecule type" value="Genomic_DNA"/>
</dbReference>
<proteinExistence type="predicted"/>
<protein>
    <submittedName>
        <fullName evidence="1">Uncharacterized protein</fullName>
    </submittedName>
</protein>
<organism evidence="1 2">
    <name type="scientific">Bacillus thuringiensis subsp. tolworthi</name>
    <dbReference type="NCBI Taxonomy" id="1442"/>
    <lineage>
        <taxon>Bacteria</taxon>
        <taxon>Bacillati</taxon>
        <taxon>Bacillota</taxon>
        <taxon>Bacilli</taxon>
        <taxon>Bacillales</taxon>
        <taxon>Bacillaceae</taxon>
        <taxon>Bacillus</taxon>
        <taxon>Bacillus cereus group</taxon>
    </lineage>
</organism>
<gene>
    <name evidence="1" type="ORF">KNN_00393</name>
</gene>
<evidence type="ECO:0000313" key="2">
    <source>
        <dbReference type="Proteomes" id="UP000055316"/>
    </source>
</evidence>
<reference evidence="1 2" key="1">
    <citation type="submission" date="2015-05" db="EMBL/GenBank/DDBJ databases">
        <title>Whole genome sequence of Bacillus thuringiensis serovar tolworthi Pasteur Institute Standard strain.</title>
        <authorList>
            <person name="Kanda K."/>
            <person name="Nakashima K."/>
            <person name="Nagano Y."/>
        </authorList>
    </citation>
    <scope>NUCLEOTIDE SEQUENCE [LARGE SCALE GENOMIC DNA]</scope>
    <source>
        <strain evidence="1 2">Pasteur Institute Standard strain</strain>
    </source>
</reference>
<evidence type="ECO:0000313" key="1">
    <source>
        <dbReference type="EMBL" id="BAR81270.1"/>
    </source>
</evidence>
<sequence length="58" mass="6431">MIIKKHPVIGRFFMYPALAARISGRFAPSFEAKSASESGLHRPVILNEPLPLLVINDL</sequence>
<name>A0A9W3ZRL4_BACTO</name>
<dbReference type="AlphaFoldDB" id="A0A9W3ZRL4"/>
<accession>A0A9W3ZRL4</accession>